<dbReference type="InterPro" id="IPR001005">
    <property type="entry name" value="SANT/Myb"/>
</dbReference>
<feature type="domain" description="HTH myb-type" evidence="9">
    <location>
        <begin position="9"/>
        <end position="62"/>
    </location>
</feature>
<dbReference type="Pfam" id="PF00249">
    <property type="entry name" value="Myb_DNA-binding"/>
    <property type="match status" value="2"/>
</dbReference>
<evidence type="ECO:0000256" key="2">
    <source>
        <dbReference type="ARBA" id="ARBA00022737"/>
    </source>
</evidence>
<dbReference type="InterPro" id="IPR009057">
    <property type="entry name" value="Homeodomain-like_sf"/>
</dbReference>
<keyword evidence="4" id="KW-0238">DNA-binding</keyword>
<evidence type="ECO:0000259" key="9">
    <source>
        <dbReference type="PROSITE" id="PS51294"/>
    </source>
</evidence>
<feature type="domain" description="Myb-like" evidence="8">
    <location>
        <begin position="9"/>
        <end position="62"/>
    </location>
</feature>
<dbReference type="EMBL" id="JAUESC010000388">
    <property type="protein sequence ID" value="KAK0570692.1"/>
    <property type="molecule type" value="Genomic_DNA"/>
</dbReference>
<keyword evidence="3" id="KW-0805">Transcription regulation</keyword>
<dbReference type="GO" id="GO:0003677">
    <property type="term" value="F:DNA binding"/>
    <property type="evidence" value="ECO:0007669"/>
    <property type="project" value="UniProtKB-KW"/>
</dbReference>
<comment type="subcellular location">
    <subcellularLocation>
        <location evidence="1">Nucleus</location>
    </subcellularLocation>
</comment>
<evidence type="ECO:0000256" key="4">
    <source>
        <dbReference type="ARBA" id="ARBA00023125"/>
    </source>
</evidence>
<dbReference type="SMART" id="SM00717">
    <property type="entry name" value="SANT"/>
    <property type="match status" value="2"/>
</dbReference>
<proteinExistence type="predicted"/>
<comment type="caution">
    <text evidence="10">The sequence shown here is derived from an EMBL/GenBank/DDBJ whole genome shotgun (WGS) entry which is preliminary data.</text>
</comment>
<evidence type="ECO:0000256" key="3">
    <source>
        <dbReference type="ARBA" id="ARBA00023015"/>
    </source>
</evidence>
<sequence length="364" mass="40300">MGRAPCCDKTKVKRGPWSPEEDSTLIRFIETHGTAGNWIALPQKAGLKRCGKSCRLRWLNYLRPNIKHGNFTKDEDEIICTLYTQMGSRWSLIASNLPGRTDNDVKNYWNTKLKKKLLAGKVISLTTTNNYVNSNKFPEKSCHRTNPHDLLDSSISAPPSSSTYGHHHHNHLHFSSFSSQPQMISSSPPPFPILTDHMGYGSSSSTVVNNTHEISLMSSDPNHQYFSHHDHVSEFSTNLKNSSSSIFTSSQEGGSSSVSVSADNSTSLAMENNNNSLSADGSAVHEDLQGGILMDFSFGIGGPIYNEFINSSSGIWFQDQKAISHEEAGLSYCYYPNLGDDQSSSYADIKQEQGLFNQSVINQY</sequence>
<dbReference type="FunFam" id="1.10.10.60:FF:000015">
    <property type="entry name" value="Transcription factor RAX3"/>
    <property type="match status" value="1"/>
</dbReference>
<keyword evidence="6" id="KW-0539">Nucleus</keyword>
<dbReference type="PANTHER" id="PTHR48000">
    <property type="entry name" value="OS09G0431300 PROTEIN"/>
    <property type="match status" value="1"/>
</dbReference>
<name>A0AA39RC22_ACESA</name>
<dbReference type="InterPro" id="IPR017930">
    <property type="entry name" value="Myb_dom"/>
</dbReference>
<dbReference type="Gene3D" id="1.10.10.60">
    <property type="entry name" value="Homeodomain-like"/>
    <property type="match status" value="2"/>
</dbReference>
<reference evidence="10" key="1">
    <citation type="journal article" date="2022" name="Plant J.">
        <title>Strategies of tolerance reflected in two North American maple genomes.</title>
        <authorList>
            <person name="McEvoy S.L."/>
            <person name="Sezen U.U."/>
            <person name="Trouern-Trend A."/>
            <person name="McMahon S.M."/>
            <person name="Schaberg P.G."/>
            <person name="Yang J."/>
            <person name="Wegrzyn J.L."/>
            <person name="Swenson N.G."/>
        </authorList>
    </citation>
    <scope>NUCLEOTIDE SEQUENCE</scope>
    <source>
        <strain evidence="10">NS2018</strain>
    </source>
</reference>
<dbReference type="Proteomes" id="UP001168877">
    <property type="component" value="Unassembled WGS sequence"/>
</dbReference>
<feature type="domain" description="Myb-like" evidence="8">
    <location>
        <begin position="63"/>
        <end position="113"/>
    </location>
</feature>
<feature type="domain" description="HTH myb-type" evidence="9">
    <location>
        <begin position="63"/>
        <end position="117"/>
    </location>
</feature>
<dbReference type="CDD" id="cd00167">
    <property type="entry name" value="SANT"/>
    <property type="match status" value="2"/>
</dbReference>
<evidence type="ECO:0000313" key="11">
    <source>
        <dbReference type="Proteomes" id="UP001168877"/>
    </source>
</evidence>
<keyword evidence="5" id="KW-0804">Transcription</keyword>
<accession>A0AA39RC22</accession>
<evidence type="ECO:0000256" key="5">
    <source>
        <dbReference type="ARBA" id="ARBA00023163"/>
    </source>
</evidence>
<evidence type="ECO:0000256" key="6">
    <source>
        <dbReference type="ARBA" id="ARBA00023242"/>
    </source>
</evidence>
<dbReference type="SUPFAM" id="SSF46689">
    <property type="entry name" value="Homeodomain-like"/>
    <property type="match status" value="1"/>
</dbReference>
<feature type="region of interest" description="Disordered" evidence="7">
    <location>
        <begin position="243"/>
        <end position="264"/>
    </location>
</feature>
<keyword evidence="11" id="KW-1185">Reference proteome</keyword>
<reference evidence="10" key="2">
    <citation type="submission" date="2023-06" db="EMBL/GenBank/DDBJ databases">
        <authorList>
            <person name="Swenson N.G."/>
            <person name="Wegrzyn J.L."/>
            <person name="Mcevoy S.L."/>
        </authorList>
    </citation>
    <scope>NUCLEOTIDE SEQUENCE</scope>
    <source>
        <strain evidence="10">NS2018</strain>
        <tissue evidence="10">Leaf</tissue>
    </source>
</reference>
<dbReference type="GO" id="GO:0005634">
    <property type="term" value="C:nucleus"/>
    <property type="evidence" value="ECO:0007669"/>
    <property type="project" value="UniProtKB-SubCell"/>
</dbReference>
<evidence type="ECO:0000256" key="7">
    <source>
        <dbReference type="SAM" id="MobiDB-lite"/>
    </source>
</evidence>
<evidence type="ECO:0000256" key="1">
    <source>
        <dbReference type="ARBA" id="ARBA00004123"/>
    </source>
</evidence>
<dbReference type="PROSITE" id="PS51294">
    <property type="entry name" value="HTH_MYB"/>
    <property type="match status" value="2"/>
</dbReference>
<protein>
    <submittedName>
        <fullName evidence="10">Uncharacterized protein</fullName>
    </submittedName>
</protein>
<evidence type="ECO:0000313" key="10">
    <source>
        <dbReference type="EMBL" id="KAK0570692.1"/>
    </source>
</evidence>
<organism evidence="10 11">
    <name type="scientific">Acer saccharum</name>
    <name type="common">Sugar maple</name>
    <dbReference type="NCBI Taxonomy" id="4024"/>
    <lineage>
        <taxon>Eukaryota</taxon>
        <taxon>Viridiplantae</taxon>
        <taxon>Streptophyta</taxon>
        <taxon>Embryophyta</taxon>
        <taxon>Tracheophyta</taxon>
        <taxon>Spermatophyta</taxon>
        <taxon>Magnoliopsida</taxon>
        <taxon>eudicotyledons</taxon>
        <taxon>Gunneridae</taxon>
        <taxon>Pentapetalae</taxon>
        <taxon>rosids</taxon>
        <taxon>malvids</taxon>
        <taxon>Sapindales</taxon>
        <taxon>Sapindaceae</taxon>
        <taxon>Hippocastanoideae</taxon>
        <taxon>Acereae</taxon>
        <taxon>Acer</taxon>
    </lineage>
</organism>
<dbReference type="PANTHER" id="PTHR48000:SF67">
    <property type="entry name" value="MYB-LIKE DNA-BINDING DOMAIN CONTAINING PROTEIN, EXPRESSED"/>
    <property type="match status" value="1"/>
</dbReference>
<evidence type="ECO:0000259" key="8">
    <source>
        <dbReference type="PROSITE" id="PS50090"/>
    </source>
</evidence>
<dbReference type="AlphaFoldDB" id="A0AA39RC22"/>
<keyword evidence="2" id="KW-0677">Repeat</keyword>
<gene>
    <name evidence="10" type="ORF">LWI29_005082</name>
</gene>
<dbReference type="PROSITE" id="PS50090">
    <property type="entry name" value="MYB_LIKE"/>
    <property type="match status" value="2"/>
</dbReference>